<dbReference type="InterPro" id="IPR050833">
    <property type="entry name" value="Poly_Biosynth_Transport"/>
</dbReference>
<evidence type="ECO:0000313" key="8">
    <source>
        <dbReference type="Proteomes" id="UP001595821"/>
    </source>
</evidence>
<keyword evidence="2" id="KW-1003">Cell membrane</keyword>
<feature type="transmembrane region" description="Helical" evidence="6">
    <location>
        <begin position="458"/>
        <end position="480"/>
    </location>
</feature>
<feature type="transmembrane region" description="Helical" evidence="6">
    <location>
        <begin position="396"/>
        <end position="418"/>
    </location>
</feature>
<accession>A0ABD5NU80</accession>
<proteinExistence type="predicted"/>
<dbReference type="EMBL" id="JBHSDJ010000002">
    <property type="protein sequence ID" value="MFC4245639.1"/>
    <property type="molecule type" value="Genomic_DNA"/>
</dbReference>
<evidence type="ECO:0000256" key="3">
    <source>
        <dbReference type="ARBA" id="ARBA00022692"/>
    </source>
</evidence>
<dbReference type="RefSeq" id="WP_246971554.1">
    <property type="nucleotide sequence ID" value="NZ_CP095397.1"/>
</dbReference>
<gene>
    <name evidence="7" type="ORF">ACFOZ7_01235</name>
</gene>
<feature type="transmembrane region" description="Helical" evidence="6">
    <location>
        <begin position="430"/>
        <end position="452"/>
    </location>
</feature>
<organism evidence="7 8">
    <name type="scientific">Natribaculum luteum</name>
    <dbReference type="NCBI Taxonomy" id="1586232"/>
    <lineage>
        <taxon>Archaea</taxon>
        <taxon>Methanobacteriati</taxon>
        <taxon>Methanobacteriota</taxon>
        <taxon>Stenosarchaea group</taxon>
        <taxon>Halobacteria</taxon>
        <taxon>Halobacteriales</taxon>
        <taxon>Natrialbaceae</taxon>
        <taxon>Natribaculum</taxon>
    </lineage>
</organism>
<dbReference type="PANTHER" id="PTHR30250:SF27">
    <property type="entry name" value="POLYSACCHARIDE BIOSYNTHESIS PROTEIN"/>
    <property type="match status" value="1"/>
</dbReference>
<sequence length="512" mass="54946">MPEDQNSIIRRLFKSGVLLFVGLVLELGISFLAKVLMARLLGPPTYGVATIGITTLSFASTILLFGMNTGIGRYLPRFDDPADRKGVIESGMQIVLAISVSVAAVLFVFADLVATHVLGAPEATSVLRVAAIGVPFAALMKLSIGVIQGHQRSLPKVLIRNIGQPIVRFGLVVLALYFSLGALGIVGAYAATFAVAGLAGLYYVLTRTNIRSSVSSRTRRRELLTFSAPLMLTASMIMVLSYFDIFILSYFRTSSEVGSYNVVYPLAELLTATLSAFSFIAMPILSELHSERRTNEMDRTYKIVTKWIFMATLPAGLIMILFPAATISLTFGPEYTEAALPLVVLAVGFFTHAVAGPNVNTLTAIGRTRTIMWDNLLAGGTNIVLNVVLIPEYGLMGAAVATAVSYIGLNTLYSVQLYRATGIHPATAALFKPATVGVFSMLGMYVIVTRVLTVTGPVLLGIAVVFITVYGVAILALGGIEEEEVMLVLSFEERFGVNLGPVKRIAGHFIDQ</sequence>
<keyword evidence="5 6" id="KW-0472">Membrane</keyword>
<keyword evidence="4 6" id="KW-1133">Transmembrane helix</keyword>
<evidence type="ECO:0000313" key="7">
    <source>
        <dbReference type="EMBL" id="MFC4245639.1"/>
    </source>
</evidence>
<feature type="transmembrane region" description="Helical" evidence="6">
    <location>
        <begin position="186"/>
        <end position="205"/>
    </location>
</feature>
<comment type="caution">
    <text evidence="7">The sequence shown here is derived from an EMBL/GenBank/DDBJ whole genome shotgun (WGS) entry which is preliminary data.</text>
</comment>
<dbReference type="CDD" id="cd13128">
    <property type="entry name" value="MATE_Wzx_like"/>
    <property type="match status" value="1"/>
</dbReference>
<dbReference type="Proteomes" id="UP001595821">
    <property type="component" value="Unassembled WGS sequence"/>
</dbReference>
<feature type="transmembrane region" description="Helical" evidence="6">
    <location>
        <begin position="158"/>
        <end position="180"/>
    </location>
</feature>
<dbReference type="AlphaFoldDB" id="A0ABD5NU80"/>
<feature type="transmembrane region" description="Helical" evidence="6">
    <location>
        <begin position="94"/>
        <end position="114"/>
    </location>
</feature>
<dbReference type="GeneID" id="71852453"/>
<feature type="transmembrane region" description="Helical" evidence="6">
    <location>
        <begin position="126"/>
        <end position="146"/>
    </location>
</feature>
<feature type="transmembrane region" description="Helical" evidence="6">
    <location>
        <begin position="226"/>
        <end position="251"/>
    </location>
</feature>
<protein>
    <submittedName>
        <fullName evidence="7">Flippase</fullName>
    </submittedName>
</protein>
<evidence type="ECO:0000256" key="5">
    <source>
        <dbReference type="ARBA" id="ARBA00023136"/>
    </source>
</evidence>
<dbReference type="Pfam" id="PF01943">
    <property type="entry name" value="Polysacc_synt"/>
    <property type="match status" value="1"/>
</dbReference>
<comment type="subcellular location">
    <subcellularLocation>
        <location evidence="1">Cell membrane</location>
        <topology evidence="1">Multi-pass membrane protein</topology>
    </subcellularLocation>
</comment>
<feature type="transmembrane region" description="Helical" evidence="6">
    <location>
        <begin position="12"/>
        <end position="33"/>
    </location>
</feature>
<feature type="transmembrane region" description="Helical" evidence="6">
    <location>
        <begin position="45"/>
        <end position="67"/>
    </location>
</feature>
<feature type="transmembrane region" description="Helical" evidence="6">
    <location>
        <begin position="307"/>
        <end position="332"/>
    </location>
</feature>
<reference evidence="7 8" key="1">
    <citation type="journal article" date="2014" name="Int. J. Syst. Evol. Microbiol.">
        <title>Complete genome sequence of Corynebacterium casei LMG S-19264T (=DSM 44701T), isolated from a smear-ripened cheese.</title>
        <authorList>
            <consortium name="US DOE Joint Genome Institute (JGI-PGF)"/>
            <person name="Walter F."/>
            <person name="Albersmeier A."/>
            <person name="Kalinowski J."/>
            <person name="Ruckert C."/>
        </authorList>
    </citation>
    <scope>NUCLEOTIDE SEQUENCE [LARGE SCALE GENOMIC DNA]</scope>
    <source>
        <strain evidence="7 8">IBRC-M 10912</strain>
    </source>
</reference>
<dbReference type="InterPro" id="IPR002797">
    <property type="entry name" value="Polysacc_synth"/>
</dbReference>
<feature type="transmembrane region" description="Helical" evidence="6">
    <location>
        <begin position="338"/>
        <end position="359"/>
    </location>
</feature>
<feature type="transmembrane region" description="Helical" evidence="6">
    <location>
        <begin position="263"/>
        <end position="286"/>
    </location>
</feature>
<evidence type="ECO:0000256" key="1">
    <source>
        <dbReference type="ARBA" id="ARBA00004651"/>
    </source>
</evidence>
<evidence type="ECO:0000256" key="6">
    <source>
        <dbReference type="SAM" id="Phobius"/>
    </source>
</evidence>
<dbReference type="GO" id="GO:0005886">
    <property type="term" value="C:plasma membrane"/>
    <property type="evidence" value="ECO:0007669"/>
    <property type="project" value="UniProtKB-SubCell"/>
</dbReference>
<evidence type="ECO:0000256" key="2">
    <source>
        <dbReference type="ARBA" id="ARBA00022475"/>
    </source>
</evidence>
<name>A0ABD5NU80_9EURY</name>
<dbReference type="PANTHER" id="PTHR30250">
    <property type="entry name" value="PST FAMILY PREDICTED COLANIC ACID TRANSPORTER"/>
    <property type="match status" value="1"/>
</dbReference>
<keyword evidence="3 6" id="KW-0812">Transmembrane</keyword>
<evidence type="ECO:0000256" key="4">
    <source>
        <dbReference type="ARBA" id="ARBA00022989"/>
    </source>
</evidence>